<sequence length="166" mass="17553">MSDTTPAEQPAPAPADPAETEHADDPPAAVSDDTSTPDDDLAPVATDDPALAKARRQAAAYREKLRTTEADRDTLAEQVTAAEQAVIDWAITRAGIDPRLWQLSDVDLAELRTDAGTLDIDLVRTRAAQIHRECFPGGPDFGAGNRGSDIGKGTPSLADAFKPPGR</sequence>
<keyword evidence="3" id="KW-1185">Reference proteome</keyword>
<accession>A0ABS5RGY2</accession>
<feature type="region of interest" description="Disordered" evidence="1">
    <location>
        <begin position="136"/>
        <end position="166"/>
    </location>
</feature>
<protein>
    <submittedName>
        <fullName evidence="2">Uncharacterized protein</fullName>
    </submittedName>
</protein>
<comment type="caution">
    <text evidence="2">The sequence shown here is derived from an EMBL/GenBank/DDBJ whole genome shotgun (WGS) entry which is preliminary data.</text>
</comment>
<gene>
    <name evidence="2" type="ORF">KIH27_08055</name>
</gene>
<proteinExistence type="predicted"/>
<organism evidence="2 3">
    <name type="scientific">Mycolicibacter acidiphilus</name>
    <dbReference type="NCBI Taxonomy" id="2835306"/>
    <lineage>
        <taxon>Bacteria</taxon>
        <taxon>Bacillati</taxon>
        <taxon>Actinomycetota</taxon>
        <taxon>Actinomycetes</taxon>
        <taxon>Mycobacteriales</taxon>
        <taxon>Mycobacteriaceae</taxon>
        <taxon>Mycolicibacter</taxon>
    </lineage>
</organism>
<evidence type="ECO:0000256" key="1">
    <source>
        <dbReference type="SAM" id="MobiDB-lite"/>
    </source>
</evidence>
<name>A0ABS5RGY2_9MYCO</name>
<evidence type="ECO:0000313" key="2">
    <source>
        <dbReference type="EMBL" id="MBS9533540.1"/>
    </source>
</evidence>
<evidence type="ECO:0000313" key="3">
    <source>
        <dbReference type="Proteomes" id="UP001519535"/>
    </source>
</evidence>
<feature type="region of interest" description="Disordered" evidence="1">
    <location>
        <begin position="1"/>
        <end position="55"/>
    </location>
</feature>
<dbReference type="EMBL" id="JAHCLR010000012">
    <property type="protein sequence ID" value="MBS9533540.1"/>
    <property type="molecule type" value="Genomic_DNA"/>
</dbReference>
<reference evidence="2 3" key="1">
    <citation type="submission" date="2021-05" db="EMBL/GenBank/DDBJ databases">
        <title>Mycobacterium acidophilum sp. nov., an extremely acid-tolerant member of the genus Mycobacterium.</title>
        <authorList>
            <person name="Xia J."/>
        </authorList>
    </citation>
    <scope>NUCLEOTIDE SEQUENCE [LARGE SCALE GENOMIC DNA]</scope>
    <source>
        <strain evidence="2 3">M1</strain>
    </source>
</reference>
<dbReference type="Proteomes" id="UP001519535">
    <property type="component" value="Unassembled WGS sequence"/>
</dbReference>
<dbReference type="RefSeq" id="WP_214092422.1">
    <property type="nucleotide sequence ID" value="NZ_JAHCLR010000012.1"/>
</dbReference>